<dbReference type="InterPro" id="IPR053175">
    <property type="entry name" value="DHMBA_Reg_Transcription_Factor"/>
</dbReference>
<keyword evidence="4" id="KW-0539">Nucleus</keyword>
<evidence type="ECO:0000256" key="4">
    <source>
        <dbReference type="ARBA" id="ARBA00023242"/>
    </source>
</evidence>
<dbReference type="PANTHER" id="PTHR38791">
    <property type="entry name" value="ZN(II)2CYS6 TRANSCRIPTION FACTOR (EUROFUNG)-RELATED-RELATED"/>
    <property type="match status" value="1"/>
</dbReference>
<dbReference type="SMART" id="SM00066">
    <property type="entry name" value="GAL4"/>
    <property type="match status" value="1"/>
</dbReference>
<evidence type="ECO:0000256" key="2">
    <source>
        <dbReference type="ARBA" id="ARBA00023125"/>
    </source>
</evidence>
<dbReference type="PROSITE" id="PS50048">
    <property type="entry name" value="ZN2_CY6_FUNGAL_2"/>
    <property type="match status" value="1"/>
</dbReference>
<evidence type="ECO:0000259" key="5">
    <source>
        <dbReference type="PROSITE" id="PS50048"/>
    </source>
</evidence>
<keyword evidence="2" id="KW-0238">DNA-binding</keyword>
<keyword evidence="1" id="KW-0805">Transcription regulation</keyword>
<dbReference type="GO" id="GO:0003677">
    <property type="term" value="F:DNA binding"/>
    <property type="evidence" value="ECO:0007669"/>
    <property type="project" value="UniProtKB-KW"/>
</dbReference>
<dbReference type="CDD" id="cd00067">
    <property type="entry name" value="GAL4"/>
    <property type="match status" value="1"/>
</dbReference>
<dbReference type="SUPFAM" id="SSF57701">
    <property type="entry name" value="Zn2/Cys6 DNA-binding domain"/>
    <property type="match status" value="1"/>
</dbReference>
<gene>
    <name evidence="6" type="ORF">BHQ10_003146</name>
</gene>
<protein>
    <recommendedName>
        <fullName evidence="5">Zn(2)-C6 fungal-type domain-containing protein</fullName>
    </recommendedName>
</protein>
<organism evidence="6 7">
    <name type="scientific">Talaromyces amestolkiae</name>
    <dbReference type="NCBI Taxonomy" id="1196081"/>
    <lineage>
        <taxon>Eukaryota</taxon>
        <taxon>Fungi</taxon>
        <taxon>Dikarya</taxon>
        <taxon>Ascomycota</taxon>
        <taxon>Pezizomycotina</taxon>
        <taxon>Eurotiomycetes</taxon>
        <taxon>Eurotiomycetidae</taxon>
        <taxon>Eurotiales</taxon>
        <taxon>Trichocomaceae</taxon>
        <taxon>Talaromyces</taxon>
        <taxon>Talaromyces sect. Talaromyces</taxon>
    </lineage>
</organism>
<dbReference type="OrthoDB" id="4220372at2759"/>
<dbReference type="InterPro" id="IPR036864">
    <property type="entry name" value="Zn2-C6_fun-type_DNA-bd_sf"/>
</dbReference>
<comment type="caution">
    <text evidence="6">The sequence shown here is derived from an EMBL/GenBank/DDBJ whole genome shotgun (WGS) entry which is preliminary data.</text>
</comment>
<dbReference type="PROSITE" id="PS00463">
    <property type="entry name" value="ZN2_CY6_FUNGAL_1"/>
    <property type="match status" value="1"/>
</dbReference>
<evidence type="ECO:0000256" key="1">
    <source>
        <dbReference type="ARBA" id="ARBA00023015"/>
    </source>
</evidence>
<dbReference type="AlphaFoldDB" id="A0A364KUA8"/>
<dbReference type="RefSeq" id="XP_040731650.1">
    <property type="nucleotide sequence ID" value="XM_040875370.1"/>
</dbReference>
<dbReference type="Gene3D" id="4.10.240.10">
    <property type="entry name" value="Zn(2)-C6 fungal-type DNA-binding domain"/>
    <property type="match status" value="1"/>
</dbReference>
<sequence length="494" mass="56171">MVYRGPARGCQRCKDRHVKCDLKRPVCRQCAKLKFSCPGYGHELDVILRNQTASVLCRNRRKDARRLQNQSSDQQIRSTMPKGLSQSVEIRALTFLFKSSTIVYKKDRRSSHGHLDFLQNLYDRVTSDSALALATTWFAVLILGLCDKSGRLYRRELNRLLSRAIRSVSEAIENPRDSITKETLTAVVLLAHGEHLQYTKKQSDLKPNLLVHQDGAEALIRKRDRLNFQDSTSIALFNAVRHNAVSMAFAGVRPIRENWAMWAVDSDDQARQLCDCYTLATELDACCLSILSLKDKMMCADVSGYAELQTELSSLLERLRCWQHALPSEWFLGLPAGTHSETKSLEVCYLFNDWNLLQLAVRHLLKELRLNTIGPGFYASDFSDELDLIDNVMASESLFIVAEQSAGSDPEKIDVEIQGRRLFRQTTEKLGLIVSYALQKLALPHTVTLCYREVLSWPSLRAVRGGEGKIEFGEGVIEQIRRIVLELNHRNKEE</sequence>
<evidence type="ECO:0000313" key="6">
    <source>
        <dbReference type="EMBL" id="RAO67134.1"/>
    </source>
</evidence>
<name>A0A364KUA8_TALAM</name>
<dbReference type="InterPro" id="IPR001138">
    <property type="entry name" value="Zn2Cys6_DnaBD"/>
</dbReference>
<evidence type="ECO:0000313" key="7">
    <source>
        <dbReference type="Proteomes" id="UP000249363"/>
    </source>
</evidence>
<dbReference type="EMBL" id="MIKG01000005">
    <property type="protein sequence ID" value="RAO67134.1"/>
    <property type="molecule type" value="Genomic_DNA"/>
</dbReference>
<accession>A0A364KUA8</accession>
<proteinExistence type="predicted"/>
<keyword evidence="3" id="KW-0804">Transcription</keyword>
<dbReference type="Pfam" id="PF00172">
    <property type="entry name" value="Zn_clus"/>
    <property type="match status" value="1"/>
</dbReference>
<feature type="domain" description="Zn(2)-C6 fungal-type" evidence="5">
    <location>
        <begin position="9"/>
        <end position="37"/>
    </location>
</feature>
<dbReference type="GO" id="GO:0000981">
    <property type="term" value="F:DNA-binding transcription factor activity, RNA polymerase II-specific"/>
    <property type="evidence" value="ECO:0007669"/>
    <property type="project" value="InterPro"/>
</dbReference>
<reference evidence="6 7" key="1">
    <citation type="journal article" date="2017" name="Biotechnol. Biofuels">
        <title>Differential beta-glucosidase expression as a function of carbon source availability in Talaromyces amestolkiae: a genomic and proteomic approach.</title>
        <authorList>
            <person name="de Eugenio L.I."/>
            <person name="Mendez-Liter J.A."/>
            <person name="Nieto-Dominguez M."/>
            <person name="Alonso L."/>
            <person name="Gil-Munoz J."/>
            <person name="Barriuso J."/>
            <person name="Prieto A."/>
            <person name="Martinez M.J."/>
        </authorList>
    </citation>
    <scope>NUCLEOTIDE SEQUENCE [LARGE SCALE GENOMIC DNA]</scope>
    <source>
        <strain evidence="6 7">CIB</strain>
    </source>
</reference>
<dbReference type="Proteomes" id="UP000249363">
    <property type="component" value="Unassembled WGS sequence"/>
</dbReference>
<evidence type="ECO:0000256" key="3">
    <source>
        <dbReference type="ARBA" id="ARBA00023163"/>
    </source>
</evidence>
<dbReference type="GeneID" id="63792362"/>
<keyword evidence="7" id="KW-1185">Reference proteome</keyword>
<dbReference type="GO" id="GO:0008270">
    <property type="term" value="F:zinc ion binding"/>
    <property type="evidence" value="ECO:0007669"/>
    <property type="project" value="InterPro"/>
</dbReference>